<dbReference type="EMBL" id="FQVG01000030">
    <property type="protein sequence ID" value="SHF04087.1"/>
    <property type="molecule type" value="Genomic_DNA"/>
</dbReference>
<protein>
    <recommendedName>
        <fullName evidence="3">Sulfotransferase family protein</fullName>
    </recommendedName>
</protein>
<reference evidence="2" key="1">
    <citation type="submission" date="2016-11" db="EMBL/GenBank/DDBJ databases">
        <authorList>
            <person name="Varghese N."/>
            <person name="Submissions S."/>
        </authorList>
    </citation>
    <scope>NUCLEOTIDE SEQUENCE [LARGE SCALE GENOMIC DNA]</scope>
    <source>
        <strain evidence="2">DSM 10124</strain>
    </source>
</reference>
<evidence type="ECO:0000313" key="1">
    <source>
        <dbReference type="EMBL" id="SHF04087.1"/>
    </source>
</evidence>
<evidence type="ECO:0008006" key="3">
    <source>
        <dbReference type="Google" id="ProtNLM"/>
    </source>
</evidence>
<dbReference type="Gene3D" id="3.40.50.300">
    <property type="entry name" value="P-loop containing nucleotide triphosphate hydrolases"/>
    <property type="match status" value="1"/>
</dbReference>
<evidence type="ECO:0000313" key="2">
    <source>
        <dbReference type="Proteomes" id="UP000184423"/>
    </source>
</evidence>
<dbReference type="InterPro" id="IPR027417">
    <property type="entry name" value="P-loop_NTPase"/>
</dbReference>
<dbReference type="AlphaFoldDB" id="A0A1M4YE84"/>
<keyword evidence="2" id="KW-1185">Reference proteome</keyword>
<name>A0A1M4YE84_9CLOT</name>
<gene>
    <name evidence="1" type="ORF">SAMN02746091_01646</name>
</gene>
<sequence>MHNLKKIITCASYGGTGSSAVSDLFKEFENVKSMGDFEFSIAHDVDGISDLQHYIVDDMHRLKVDEAIYRFKKLTNNIAPNYERFFNNKFKEITNEYINSLIDVEWDGFWLQQPLRYGKIERKIRYGIPGKIQRIKNSLFGKKHDYEFVVYYKRSKMYYSCARDRFIENTRKYFEKLFYELDVNNEFEYLVLDQLIPPNNTERYLNYFNNLKCIVVDRDPRDLYILNKKYWREGWIPTEDVNVYIKWYRLLREHLKYEKDDDRVLRVKFEDFIYNYDKTINEVLKFAGIDSSKHTKKQQYFNPNISIKNTKLWEKNIEFSDEIRLIEDKLNEFCYRY</sequence>
<dbReference type="SUPFAM" id="SSF52540">
    <property type="entry name" value="P-loop containing nucleoside triphosphate hydrolases"/>
    <property type="match status" value="1"/>
</dbReference>
<dbReference type="RefSeq" id="WP_051350699.1">
    <property type="nucleotide sequence ID" value="NZ_FQVG01000030.1"/>
</dbReference>
<accession>A0A1M4YE84</accession>
<proteinExistence type="predicted"/>
<organism evidence="1 2">
    <name type="scientific">Caloramator proteoclasticus DSM 10124</name>
    <dbReference type="NCBI Taxonomy" id="1121262"/>
    <lineage>
        <taxon>Bacteria</taxon>
        <taxon>Bacillati</taxon>
        <taxon>Bacillota</taxon>
        <taxon>Clostridia</taxon>
        <taxon>Eubacteriales</taxon>
        <taxon>Clostridiaceae</taxon>
        <taxon>Caloramator</taxon>
    </lineage>
</organism>
<dbReference type="Proteomes" id="UP000184423">
    <property type="component" value="Unassembled WGS sequence"/>
</dbReference>